<dbReference type="Proteomes" id="UP000799537">
    <property type="component" value="Unassembled WGS sequence"/>
</dbReference>
<evidence type="ECO:0000313" key="3">
    <source>
        <dbReference type="Proteomes" id="UP000799537"/>
    </source>
</evidence>
<dbReference type="GeneID" id="54556955"/>
<evidence type="ECO:0000256" key="1">
    <source>
        <dbReference type="SAM" id="MobiDB-lite"/>
    </source>
</evidence>
<organism evidence="2 3">
    <name type="scientific">Zasmidium cellare ATCC 36951</name>
    <dbReference type="NCBI Taxonomy" id="1080233"/>
    <lineage>
        <taxon>Eukaryota</taxon>
        <taxon>Fungi</taxon>
        <taxon>Dikarya</taxon>
        <taxon>Ascomycota</taxon>
        <taxon>Pezizomycotina</taxon>
        <taxon>Dothideomycetes</taxon>
        <taxon>Dothideomycetidae</taxon>
        <taxon>Mycosphaerellales</taxon>
        <taxon>Mycosphaerellaceae</taxon>
        <taxon>Zasmidium</taxon>
    </lineage>
</organism>
<keyword evidence="3" id="KW-1185">Reference proteome</keyword>
<dbReference type="RefSeq" id="XP_033673533.1">
    <property type="nucleotide sequence ID" value="XM_033803683.1"/>
</dbReference>
<feature type="region of interest" description="Disordered" evidence="1">
    <location>
        <begin position="400"/>
        <end position="445"/>
    </location>
</feature>
<accession>A0A6A6CZS6</accession>
<evidence type="ECO:0000313" key="2">
    <source>
        <dbReference type="EMBL" id="KAF2172644.1"/>
    </source>
</evidence>
<name>A0A6A6CZS6_ZASCE</name>
<dbReference type="AlphaFoldDB" id="A0A6A6CZS6"/>
<reference evidence="2" key="1">
    <citation type="journal article" date="2020" name="Stud. Mycol.">
        <title>101 Dothideomycetes genomes: a test case for predicting lifestyles and emergence of pathogens.</title>
        <authorList>
            <person name="Haridas S."/>
            <person name="Albert R."/>
            <person name="Binder M."/>
            <person name="Bloem J."/>
            <person name="Labutti K."/>
            <person name="Salamov A."/>
            <person name="Andreopoulos B."/>
            <person name="Baker S."/>
            <person name="Barry K."/>
            <person name="Bills G."/>
            <person name="Bluhm B."/>
            <person name="Cannon C."/>
            <person name="Castanera R."/>
            <person name="Culley D."/>
            <person name="Daum C."/>
            <person name="Ezra D."/>
            <person name="Gonzalez J."/>
            <person name="Henrissat B."/>
            <person name="Kuo A."/>
            <person name="Liang C."/>
            <person name="Lipzen A."/>
            <person name="Lutzoni F."/>
            <person name="Magnuson J."/>
            <person name="Mondo S."/>
            <person name="Nolan M."/>
            <person name="Ohm R."/>
            <person name="Pangilinan J."/>
            <person name="Park H.-J."/>
            <person name="Ramirez L."/>
            <person name="Alfaro M."/>
            <person name="Sun H."/>
            <person name="Tritt A."/>
            <person name="Yoshinaga Y."/>
            <person name="Zwiers L.-H."/>
            <person name="Turgeon B."/>
            <person name="Goodwin S."/>
            <person name="Spatafora J."/>
            <person name="Crous P."/>
            <person name="Grigoriev I."/>
        </authorList>
    </citation>
    <scope>NUCLEOTIDE SEQUENCE</scope>
    <source>
        <strain evidence="2">ATCC 36951</strain>
    </source>
</reference>
<proteinExistence type="predicted"/>
<feature type="compositionally biased region" description="Basic and acidic residues" evidence="1">
    <location>
        <begin position="18"/>
        <end position="35"/>
    </location>
</feature>
<sequence length="528" mass="59270">MDSSQVSKPRRARNSVKKAQDRDKEVKKAAGRAAFEERQASKQVKTGVARSVAQVGTVVGAGDSREILQAVDWRQHVQNTTLYLTRQGLNFTIELTLGAARVTVIVGRGSARAAWHVLQQVLDGGLSLTGALRDWGLQKLTERREKRKREADVDEAARQYEIDQATRHVPRKRIKLGDGYQPEKSTTSLWEPRILYYPTRSAFTVKGHFYRGGSIIASRVLVAYPQYKLVPGAFDTCYSSLAELGSVTYHEHIAGGFIIGIAPYHMAFQVSKNGMWVVINGIVWDARDIIQPSRASSTCGTFMQPVTSESVLRHSQASHELSRQPLLSVPHQPQHQDAGTVDDMMEGIQFTDMAMDLTLPVSPVRDVASAQPERKSMLLAAARPELPTNVERSISVHVTSKNAPQPPTGQQPEQDNEDTNSNGRRIARPRRTRNVVPAPRQPPTVAQQQAIDEIHHRLSQADRMVQHYDFRNRRNAPLTELKDLEQKLLQRLRTVHGLEWQWIQRRHNGDPEAAFQEVHHPTDEQLAG</sequence>
<gene>
    <name evidence="2" type="ORF">M409DRAFT_16606</name>
</gene>
<protein>
    <submittedName>
        <fullName evidence="2">Uncharacterized protein</fullName>
    </submittedName>
</protein>
<feature type="region of interest" description="Disordered" evidence="1">
    <location>
        <begin position="1"/>
        <end position="35"/>
    </location>
</feature>
<dbReference type="EMBL" id="ML993580">
    <property type="protein sequence ID" value="KAF2172644.1"/>
    <property type="molecule type" value="Genomic_DNA"/>
</dbReference>
<feature type="compositionally biased region" description="Polar residues" evidence="1">
    <location>
        <begin position="410"/>
        <end position="423"/>
    </location>
</feature>